<name>K2MHE1_TRYCR</name>
<feature type="compositionally biased region" description="Low complexity" evidence="3">
    <location>
        <begin position="227"/>
        <end position="251"/>
    </location>
</feature>
<dbReference type="PANTHER" id="PTHR10648">
    <property type="entry name" value="SERINE/THREONINE-PROTEIN PHOSPHATASE PP2A 65 KDA REGULATORY SUBUNIT"/>
    <property type="match status" value="1"/>
</dbReference>
<dbReference type="GO" id="GO:0005829">
    <property type="term" value="C:cytosol"/>
    <property type="evidence" value="ECO:0007669"/>
    <property type="project" value="TreeGrafter"/>
</dbReference>
<evidence type="ECO:0000313" key="4">
    <source>
        <dbReference type="EMBL" id="EKF26535.1"/>
    </source>
</evidence>
<evidence type="ECO:0000313" key="5">
    <source>
        <dbReference type="Proteomes" id="UP000007350"/>
    </source>
</evidence>
<dbReference type="InterPro" id="IPR016024">
    <property type="entry name" value="ARM-type_fold"/>
</dbReference>
<reference evidence="4 5" key="1">
    <citation type="journal article" date="2012" name="BMC Genomics">
        <title>Comparative genomic analysis of human infective Trypanosoma cruzi lineages with the bat-restricted subspecies T. cruzi marinkellei.</title>
        <authorList>
            <person name="Franzen O."/>
            <person name="Talavera-Lopez C."/>
            <person name="Ochaya S."/>
            <person name="Butler C.E."/>
            <person name="Messenger L.A."/>
            <person name="Lewis M.D."/>
            <person name="Llewellyn M.S."/>
            <person name="Marinkelle C.J."/>
            <person name="Tyler K.M."/>
            <person name="Miles M.A."/>
            <person name="Andersson B."/>
        </authorList>
    </citation>
    <scope>NUCLEOTIDE SEQUENCE [LARGE SCALE GENOMIC DNA]</scope>
    <source>
        <strain evidence="4 5">B7</strain>
    </source>
</reference>
<feature type="repeat" description="HEAT" evidence="2">
    <location>
        <begin position="1043"/>
        <end position="1079"/>
    </location>
</feature>
<dbReference type="GO" id="GO:0019888">
    <property type="term" value="F:protein phosphatase regulator activity"/>
    <property type="evidence" value="ECO:0007669"/>
    <property type="project" value="TreeGrafter"/>
</dbReference>
<dbReference type="PROSITE" id="PS50077">
    <property type="entry name" value="HEAT_REPEAT"/>
    <property type="match status" value="1"/>
</dbReference>
<dbReference type="AlphaFoldDB" id="K2MHE1"/>
<evidence type="ECO:0000256" key="3">
    <source>
        <dbReference type="SAM" id="MobiDB-lite"/>
    </source>
</evidence>
<dbReference type="PANTHER" id="PTHR10648:SF4">
    <property type="entry name" value="PROTEIN PHOSPHATASE 2 (FORMERLY 2A), REGULATORY SUBUNIT A, BETA ISOFORM-RELATED"/>
    <property type="match status" value="1"/>
</dbReference>
<dbReference type="InterPro" id="IPR021133">
    <property type="entry name" value="HEAT_type_2"/>
</dbReference>
<sequence length="1259" mass="137585">MDNNTVVLSVVEDLIHWPLPPADPFSVDPATFGAGGADADADVIWREEAPLTAGGAEDLDEEPGERRRSRYDAVLRLPALAQALGSRWAKVEVIPYLLRCIEEEDAELSFVTGMALIDFATSTFMYQRQPGAFLSSSNVRPESLFVDNGRPLSLENLLPVVVSMGASNDAGVRRFLVEVVIPMLFFGVPLERNPDLCDWKAKYLKVWPDGGDGAELGDEPKITFDTNGGNSNNSSRSSGSMNYSYSYATNGGNSGRRERERNRVEMRHSSEYNGGGRNIGKYHAGKSALGSTTEVWDPFQINLYANRLRSSVVTFLRDVSKEKSEAEGPIMASSGNAIKAQDYTEDSCRREAFRSRWTLFVGLMESMLKSEYAAAVSTAVECISNVFSCIAWFERMERRQEFRQSLSPTLLRSTEELVTFVFTTTRTHVGRSIRSGAERPCEDLMMLLSEHRLIVTRNPATSSKIAESRGSIALGCGGLGAAEREVWNLFMGGNAPVMHRVVRMSLLSSLPQLIRWTKTTARSQFAGALDWMDGLSFFSVSNVFLQAIAAPIPTLFASEEGGSGNDDKDLHEDCSVRAKMTTIKEKGKKKGVDTPHVMWPPLESEVCHDSGIAEAVIDGVQHLLDELLRPHTIKDFLQGKGDCNSELTLVEKRDRLLQLCKIYRDCVVGLAALPSWRTRWLATQRLPQITAAVVEVLRRVGDDDPKDGPALVEVCTEFLCQLHVEQWSSAEGRDRHMRELVRDKEEEVRCVISVCAAGVFRALGQGMFCLVFPRGVVVDMKPKRRVVSETHESSSVSKVRHADPAKLDTVGREAGNNGDNGHGGLLSVSILKRLLPKLFDVVFSSCACVLHDPEERVRAGAAAGLSALARTLSAMVMACDLHVDELGKSTWLQYLEGTTMSLMMLLTDKSPTVQIALVTELAALLVSSAVETGRLAATISSHRKDGAAQLRREALITCLQSLSRHEVWRYRERYARILSEMCVKFLAPNSLAAVEAVSLPLGGEAHILEDGLRESSVAAGRPSGVVVAEDGVNPLHGFAKEALLPLLVEVLFDKVKAVRDSALESLEKMCDQLSAARSQLQAASSGDDNSSGVGGVGRSAVDVGGSRGGMSHGTASSSKSNRQKPYHNQQQHDDDVFINDTLWPLIVSSPKAMATYLSRSSLLRIAVRLGVDKESILLPLFDHLGHDAVLNVRLVVAKELYGILAGSSTSASTPAARTSKVTFTDQEKNGVVLQLLRLLVEDKSGDVRDEAAKALKICF</sequence>
<comment type="caution">
    <text evidence="4">The sequence shown here is derived from an EMBL/GenBank/DDBJ whole genome shotgun (WGS) entry which is preliminary data.</text>
</comment>
<gene>
    <name evidence="4" type="ORF">MOQ_009765</name>
</gene>
<organism evidence="4 5">
    <name type="scientific">Trypanosoma cruzi marinkellei</name>
    <dbReference type="NCBI Taxonomy" id="85056"/>
    <lineage>
        <taxon>Eukaryota</taxon>
        <taxon>Discoba</taxon>
        <taxon>Euglenozoa</taxon>
        <taxon>Kinetoplastea</taxon>
        <taxon>Metakinetoplastina</taxon>
        <taxon>Trypanosomatida</taxon>
        <taxon>Trypanosomatidae</taxon>
        <taxon>Trypanosoma</taxon>
        <taxon>Schizotrypanum</taxon>
    </lineage>
</organism>
<keyword evidence="5" id="KW-1185">Reference proteome</keyword>
<dbReference type="OrthoDB" id="273621at2759"/>
<evidence type="ECO:0000256" key="1">
    <source>
        <dbReference type="ARBA" id="ARBA00022737"/>
    </source>
</evidence>
<dbReference type="SUPFAM" id="SSF48371">
    <property type="entry name" value="ARM repeat"/>
    <property type="match status" value="1"/>
</dbReference>
<feature type="region of interest" description="Disordered" evidence="3">
    <location>
        <begin position="217"/>
        <end position="263"/>
    </location>
</feature>
<dbReference type="GO" id="GO:0000159">
    <property type="term" value="C:protein phosphatase type 2A complex"/>
    <property type="evidence" value="ECO:0007669"/>
    <property type="project" value="TreeGrafter"/>
</dbReference>
<evidence type="ECO:0000256" key="2">
    <source>
        <dbReference type="PROSITE-ProRule" id="PRU00103"/>
    </source>
</evidence>
<protein>
    <submittedName>
        <fullName evidence="4">Uncharacterized protein</fullName>
    </submittedName>
</protein>
<feature type="region of interest" description="Disordered" evidence="3">
    <location>
        <begin position="1081"/>
        <end position="1130"/>
    </location>
</feature>
<dbReference type="InterPro" id="IPR051023">
    <property type="entry name" value="PP2A_Regulatory_Subunit_A"/>
</dbReference>
<proteinExistence type="predicted"/>
<dbReference type="Proteomes" id="UP000007350">
    <property type="component" value="Unassembled WGS sequence"/>
</dbReference>
<dbReference type="Gene3D" id="1.25.10.10">
    <property type="entry name" value="Leucine-rich Repeat Variant"/>
    <property type="match status" value="1"/>
</dbReference>
<accession>K2MHE1</accession>
<dbReference type="InterPro" id="IPR011989">
    <property type="entry name" value="ARM-like"/>
</dbReference>
<dbReference type="GO" id="GO:0005634">
    <property type="term" value="C:nucleus"/>
    <property type="evidence" value="ECO:0007669"/>
    <property type="project" value="TreeGrafter"/>
</dbReference>
<keyword evidence="1" id="KW-0677">Repeat</keyword>
<feature type="compositionally biased region" description="Low complexity" evidence="3">
    <location>
        <begin position="1081"/>
        <end position="1091"/>
    </location>
</feature>
<dbReference type="EMBL" id="AHKC01020448">
    <property type="protein sequence ID" value="EKF26535.1"/>
    <property type="molecule type" value="Genomic_DNA"/>
</dbReference>